<evidence type="ECO:0000313" key="2">
    <source>
        <dbReference type="Proteomes" id="UP000275408"/>
    </source>
</evidence>
<evidence type="ECO:0000313" key="1">
    <source>
        <dbReference type="EMBL" id="RMX47102.1"/>
    </source>
</evidence>
<sequence>MTSSSERGIACSSETAKALCEMEPPPRDAFLIGSVSNIKPLTMGDQDKIAELLCVLSWKVPEATFVSKRCFKSDIAFNGTVFAFGDNFIVSANGQEHIVQLQGFFSVNTDGNLNSLLGHRFLYPLHLTETGSGFVKVESEPNPRSIVFKVANISRKVILYPYNDNLLTVVDYMRHHENCPCELIVPVYP</sequence>
<accession>A0A3M6U0C4</accession>
<organism evidence="1 2">
    <name type="scientific">Pocillopora damicornis</name>
    <name type="common">Cauliflower coral</name>
    <name type="synonym">Millepora damicornis</name>
    <dbReference type="NCBI Taxonomy" id="46731"/>
    <lineage>
        <taxon>Eukaryota</taxon>
        <taxon>Metazoa</taxon>
        <taxon>Cnidaria</taxon>
        <taxon>Anthozoa</taxon>
        <taxon>Hexacorallia</taxon>
        <taxon>Scleractinia</taxon>
        <taxon>Astrocoeniina</taxon>
        <taxon>Pocilloporidae</taxon>
        <taxon>Pocillopora</taxon>
    </lineage>
</organism>
<dbReference type="AlphaFoldDB" id="A0A3M6U0C4"/>
<dbReference type="Proteomes" id="UP000275408">
    <property type="component" value="Unassembled WGS sequence"/>
</dbReference>
<reference evidence="1 2" key="1">
    <citation type="journal article" date="2018" name="Sci. Rep.">
        <title>Comparative analysis of the Pocillopora damicornis genome highlights role of immune system in coral evolution.</title>
        <authorList>
            <person name="Cunning R."/>
            <person name="Bay R.A."/>
            <person name="Gillette P."/>
            <person name="Baker A.C."/>
            <person name="Traylor-Knowles N."/>
        </authorList>
    </citation>
    <scope>NUCLEOTIDE SEQUENCE [LARGE SCALE GENOMIC DNA]</scope>
    <source>
        <strain evidence="1">RSMAS</strain>
        <tissue evidence="1">Whole animal</tissue>
    </source>
</reference>
<dbReference type="EMBL" id="RCHS01002491">
    <property type="protein sequence ID" value="RMX47102.1"/>
    <property type="molecule type" value="Genomic_DNA"/>
</dbReference>
<name>A0A3M6U0C4_POCDA</name>
<comment type="caution">
    <text evidence="1">The sequence shown here is derived from an EMBL/GenBank/DDBJ whole genome shotgun (WGS) entry which is preliminary data.</text>
</comment>
<proteinExistence type="predicted"/>
<keyword evidence="2" id="KW-1185">Reference proteome</keyword>
<gene>
    <name evidence="1" type="ORF">pdam_00021004</name>
</gene>
<protein>
    <submittedName>
        <fullName evidence="1">Uncharacterized protein</fullName>
    </submittedName>
</protein>